<evidence type="ECO:0000256" key="3">
    <source>
        <dbReference type="ARBA" id="ARBA00022448"/>
    </source>
</evidence>
<dbReference type="EMBL" id="CADIKC010000005">
    <property type="protein sequence ID" value="CAB3705134.1"/>
    <property type="molecule type" value="Genomic_DNA"/>
</dbReference>
<keyword evidence="8" id="KW-0626">Porin</keyword>
<evidence type="ECO:0000256" key="5">
    <source>
        <dbReference type="ARBA" id="ARBA00022692"/>
    </source>
</evidence>
<dbReference type="InterPro" id="IPR001702">
    <property type="entry name" value="Porin_Gram-ve"/>
</dbReference>
<evidence type="ECO:0000256" key="7">
    <source>
        <dbReference type="ARBA" id="ARBA00023065"/>
    </source>
</evidence>
<dbReference type="PANTHER" id="PTHR34501">
    <property type="entry name" value="PROTEIN YDDL-RELATED"/>
    <property type="match status" value="1"/>
</dbReference>
<evidence type="ECO:0000259" key="11">
    <source>
        <dbReference type="Pfam" id="PF13609"/>
    </source>
</evidence>
<keyword evidence="6" id="KW-0732">Signal</keyword>
<name>A0A6J5BGK2_9BURK</name>
<dbReference type="SUPFAM" id="SSF56935">
    <property type="entry name" value="Porins"/>
    <property type="match status" value="1"/>
</dbReference>
<dbReference type="GO" id="GO:0034220">
    <property type="term" value="P:monoatomic ion transmembrane transport"/>
    <property type="evidence" value="ECO:0007669"/>
    <property type="project" value="InterPro"/>
</dbReference>
<evidence type="ECO:0000256" key="1">
    <source>
        <dbReference type="ARBA" id="ARBA00004571"/>
    </source>
</evidence>
<dbReference type="GO" id="GO:0046930">
    <property type="term" value="C:pore complex"/>
    <property type="evidence" value="ECO:0007669"/>
    <property type="project" value="UniProtKB-KW"/>
</dbReference>
<dbReference type="Pfam" id="PF13609">
    <property type="entry name" value="Porin_4"/>
    <property type="match status" value="1"/>
</dbReference>
<dbReference type="GO" id="GO:0009279">
    <property type="term" value="C:cell outer membrane"/>
    <property type="evidence" value="ECO:0007669"/>
    <property type="project" value="UniProtKB-SubCell"/>
</dbReference>
<dbReference type="PANTHER" id="PTHR34501:SF9">
    <property type="entry name" value="MAJOR OUTER MEMBRANE PROTEIN P.IA"/>
    <property type="match status" value="1"/>
</dbReference>
<comment type="subunit">
    <text evidence="2">Homotrimer.</text>
</comment>
<keyword evidence="10" id="KW-0998">Cell outer membrane</keyword>
<feature type="domain" description="Porin" evidence="11">
    <location>
        <begin position="37"/>
        <end position="358"/>
    </location>
</feature>
<dbReference type="InterPro" id="IPR002299">
    <property type="entry name" value="Porin_Neis"/>
</dbReference>
<proteinExistence type="predicted"/>
<dbReference type="CDD" id="cd00342">
    <property type="entry name" value="gram_neg_porins"/>
    <property type="match status" value="1"/>
</dbReference>
<keyword evidence="4" id="KW-1134">Transmembrane beta strand</keyword>
<keyword evidence="13" id="KW-1185">Reference proteome</keyword>
<evidence type="ECO:0000256" key="9">
    <source>
        <dbReference type="ARBA" id="ARBA00023136"/>
    </source>
</evidence>
<evidence type="ECO:0000256" key="10">
    <source>
        <dbReference type="ARBA" id="ARBA00023237"/>
    </source>
</evidence>
<dbReference type="PRINTS" id="PR00184">
    <property type="entry name" value="NEISSPPORIN"/>
</dbReference>
<evidence type="ECO:0000256" key="6">
    <source>
        <dbReference type="ARBA" id="ARBA00022729"/>
    </source>
</evidence>
<protein>
    <submittedName>
        <fullName evidence="12">Outer membrane porin protein</fullName>
    </submittedName>
</protein>
<evidence type="ECO:0000256" key="4">
    <source>
        <dbReference type="ARBA" id="ARBA00022452"/>
    </source>
</evidence>
<organism evidence="12 13">
    <name type="scientific">Paraburkholderia sediminicola</name>
    <dbReference type="NCBI Taxonomy" id="458836"/>
    <lineage>
        <taxon>Bacteria</taxon>
        <taxon>Pseudomonadati</taxon>
        <taxon>Pseudomonadota</taxon>
        <taxon>Betaproteobacteria</taxon>
        <taxon>Burkholderiales</taxon>
        <taxon>Burkholderiaceae</taxon>
        <taxon>Paraburkholderia</taxon>
    </lineage>
</organism>
<reference evidence="12 13" key="1">
    <citation type="submission" date="2020-04" db="EMBL/GenBank/DDBJ databases">
        <authorList>
            <person name="De Canck E."/>
        </authorList>
    </citation>
    <scope>NUCLEOTIDE SEQUENCE [LARGE SCALE GENOMIC DNA]</scope>
    <source>
        <strain evidence="12 13">LMG 24238</strain>
    </source>
</reference>
<evidence type="ECO:0000313" key="13">
    <source>
        <dbReference type="Proteomes" id="UP000494255"/>
    </source>
</evidence>
<evidence type="ECO:0000256" key="8">
    <source>
        <dbReference type="ARBA" id="ARBA00023114"/>
    </source>
</evidence>
<accession>A0A6J5BGK2</accession>
<gene>
    <name evidence="12" type="ORF">LMG24238_03843</name>
</gene>
<keyword evidence="3" id="KW-0813">Transport</keyword>
<keyword evidence="9" id="KW-0472">Membrane</keyword>
<comment type="subcellular location">
    <subcellularLocation>
        <location evidence="1">Cell outer membrane</location>
        <topology evidence="1">Multi-pass membrane protein</topology>
    </subcellularLocation>
</comment>
<dbReference type="InterPro" id="IPR050298">
    <property type="entry name" value="Gram-neg_bact_OMP"/>
</dbReference>
<dbReference type="Proteomes" id="UP000494255">
    <property type="component" value="Unassembled WGS sequence"/>
</dbReference>
<dbReference type="InterPro" id="IPR033900">
    <property type="entry name" value="Gram_neg_porin_domain"/>
</dbReference>
<evidence type="ECO:0000256" key="2">
    <source>
        <dbReference type="ARBA" id="ARBA00011233"/>
    </source>
</evidence>
<dbReference type="PRINTS" id="PR00182">
    <property type="entry name" value="ECOLNEIPORIN"/>
</dbReference>
<dbReference type="GO" id="GO:0015288">
    <property type="term" value="F:porin activity"/>
    <property type="evidence" value="ECO:0007669"/>
    <property type="project" value="UniProtKB-KW"/>
</dbReference>
<dbReference type="Gene3D" id="2.40.160.10">
    <property type="entry name" value="Porin"/>
    <property type="match status" value="1"/>
</dbReference>
<dbReference type="AlphaFoldDB" id="A0A6J5BGK2"/>
<keyword evidence="7" id="KW-0406">Ion transport</keyword>
<sequence>MQNPGGFDGTGSHTHNKETQMNRKGLAMALAGAGIGAVLSGNAAAQSSVTLYGIVDSGITYTSNQKGSSTWQATGGNEQGTRWGMVGTEDLGGGTTAIFKLENGFNIETGTASANGRMFGRQAWVGLSNQRWGTFTMGRQYNAAQDSLAPLQIGASTSLTQYALHPFDTDDLNNSFRTDNSVKYVTPTFAGFQGNAMYGFSNATNFAANRSWSVGGTYAQGPLRLGVAYVVLDNPALDTTGAIPSDNYFTFLKGITKQQIWGAAGTYDFGNATFGLLYTSSLFNLQTGASQRFNNYEGSFRYRFTPSVMFAIGETYTQVLTTQSAKPSVHYLQTSAGVQYYLSKRTDLYVNAIYQRSSSNAVAAVEGISNPSSSNTQVVGVVGIRHKF</sequence>
<keyword evidence="5" id="KW-0812">Transmembrane</keyword>
<dbReference type="InterPro" id="IPR023614">
    <property type="entry name" value="Porin_dom_sf"/>
</dbReference>
<evidence type="ECO:0000313" key="12">
    <source>
        <dbReference type="EMBL" id="CAB3705134.1"/>
    </source>
</evidence>